<proteinExistence type="predicted"/>
<name>A0A6C0CJX2_9ZZZZ</name>
<dbReference type="AlphaFoldDB" id="A0A6C0CJX2"/>
<evidence type="ECO:0000256" key="1">
    <source>
        <dbReference type="SAM" id="MobiDB-lite"/>
    </source>
</evidence>
<feature type="compositionally biased region" description="Basic and acidic residues" evidence="1">
    <location>
        <begin position="11"/>
        <end position="23"/>
    </location>
</feature>
<accession>A0A6C0CJX2</accession>
<organism evidence="2">
    <name type="scientific">viral metagenome</name>
    <dbReference type="NCBI Taxonomy" id="1070528"/>
    <lineage>
        <taxon>unclassified sequences</taxon>
        <taxon>metagenomes</taxon>
        <taxon>organismal metagenomes</taxon>
    </lineage>
</organism>
<feature type="region of interest" description="Disordered" evidence="1">
    <location>
        <begin position="6"/>
        <end position="29"/>
    </location>
</feature>
<evidence type="ECO:0000313" key="2">
    <source>
        <dbReference type="EMBL" id="QHT04452.1"/>
    </source>
</evidence>
<protein>
    <submittedName>
        <fullName evidence="2">Uncharacterized protein</fullName>
    </submittedName>
</protein>
<reference evidence="2" key="1">
    <citation type="journal article" date="2020" name="Nature">
        <title>Giant virus diversity and host interactions through global metagenomics.</title>
        <authorList>
            <person name="Schulz F."/>
            <person name="Roux S."/>
            <person name="Paez-Espino D."/>
            <person name="Jungbluth S."/>
            <person name="Walsh D.A."/>
            <person name="Denef V.J."/>
            <person name="McMahon K.D."/>
            <person name="Konstantinidis K.T."/>
            <person name="Eloe-Fadrosh E.A."/>
            <person name="Kyrpides N.C."/>
            <person name="Woyke T."/>
        </authorList>
    </citation>
    <scope>NUCLEOTIDE SEQUENCE</scope>
    <source>
        <strain evidence="2">GVMAG-M-3300021185-45</strain>
    </source>
</reference>
<sequence>MCYLFMSSNKETPKETIKPKDDPQVVPGSGEKIVNKQIYSLMDNNNKKAADVMVSKGVDAAVEHMFKHPETGEKMDYATMRYFYG</sequence>
<dbReference type="EMBL" id="MN739429">
    <property type="protein sequence ID" value="QHT04452.1"/>
    <property type="molecule type" value="Genomic_DNA"/>
</dbReference>